<reference evidence="3" key="1">
    <citation type="submission" date="2021-05" db="EMBL/GenBank/DDBJ databases">
        <title>A free-living protist that lacks canonical eukaryotic 1 DNA replication and segregation systems.</title>
        <authorList>
            <person name="Salas-Leiva D.E."/>
            <person name="Tromer E.C."/>
            <person name="Curtis B.A."/>
            <person name="Jerlstrom-Hultqvist J."/>
            <person name="Kolisko M."/>
            <person name="Yi Z."/>
            <person name="Salas-Leiva J.S."/>
            <person name="Gallot-Lavallee L."/>
            <person name="Kops G.J.P.L."/>
            <person name="Archibald J.M."/>
            <person name="Simpson A.G.B."/>
            <person name="Roger A.J."/>
        </authorList>
    </citation>
    <scope>NUCLEOTIDE SEQUENCE</scope>
    <source>
        <strain evidence="3">BICM</strain>
    </source>
</reference>
<dbReference type="Gene3D" id="1.20.120.160">
    <property type="entry name" value="HPT domain"/>
    <property type="match status" value="1"/>
</dbReference>
<comment type="caution">
    <text evidence="3">The sequence shown here is derived from an EMBL/GenBank/DDBJ whole genome shotgun (WGS) entry which is preliminary data.</text>
</comment>
<keyword evidence="1" id="KW-0597">Phosphoprotein</keyword>
<evidence type="ECO:0000259" key="2">
    <source>
        <dbReference type="PROSITE" id="PS50894"/>
    </source>
</evidence>
<feature type="modified residue" description="Phosphohistidine" evidence="1">
    <location>
        <position position="70"/>
    </location>
</feature>
<dbReference type="EMBL" id="JAHDYR010000038">
    <property type="protein sequence ID" value="KAG9392208.1"/>
    <property type="molecule type" value="Genomic_DNA"/>
</dbReference>
<proteinExistence type="predicted"/>
<accession>A0A8J6AZI5</accession>
<sequence>MTSETTPAMSEYTETLDTEIWEDLREANEDDPSFVDEITGIFVTSAKESIEQLKEAWDAKEMDSIQRYAHKLRGSSSQVGLINFQELMGNIMSDATKHDKEKIGANMEHLDGQWDVSLATLMAEVSKA</sequence>
<evidence type="ECO:0000313" key="4">
    <source>
        <dbReference type="Proteomes" id="UP000717585"/>
    </source>
</evidence>
<dbReference type="InterPro" id="IPR008207">
    <property type="entry name" value="Sig_transdc_His_kin_Hpt_dom"/>
</dbReference>
<gene>
    <name evidence="3" type="ORF">J8273_5190</name>
</gene>
<name>A0A8J6AZI5_9EUKA</name>
<organism evidence="3 4">
    <name type="scientific">Carpediemonas membranifera</name>
    <dbReference type="NCBI Taxonomy" id="201153"/>
    <lineage>
        <taxon>Eukaryota</taxon>
        <taxon>Metamonada</taxon>
        <taxon>Carpediemonas-like organisms</taxon>
        <taxon>Carpediemonas</taxon>
    </lineage>
</organism>
<dbReference type="PROSITE" id="PS50894">
    <property type="entry name" value="HPT"/>
    <property type="match status" value="1"/>
</dbReference>
<dbReference type="SUPFAM" id="SSF47226">
    <property type="entry name" value="Histidine-containing phosphotransfer domain, HPT domain"/>
    <property type="match status" value="1"/>
</dbReference>
<dbReference type="GO" id="GO:0000160">
    <property type="term" value="P:phosphorelay signal transduction system"/>
    <property type="evidence" value="ECO:0007669"/>
    <property type="project" value="InterPro"/>
</dbReference>
<keyword evidence="4" id="KW-1185">Reference proteome</keyword>
<dbReference type="Proteomes" id="UP000717585">
    <property type="component" value="Unassembled WGS sequence"/>
</dbReference>
<dbReference type="OrthoDB" id="1673781at2759"/>
<feature type="domain" description="HPt" evidence="2">
    <location>
        <begin position="31"/>
        <end position="128"/>
    </location>
</feature>
<evidence type="ECO:0000313" key="3">
    <source>
        <dbReference type="EMBL" id="KAG9392208.1"/>
    </source>
</evidence>
<dbReference type="InterPro" id="IPR036641">
    <property type="entry name" value="HPT_dom_sf"/>
</dbReference>
<evidence type="ECO:0000256" key="1">
    <source>
        <dbReference type="PROSITE-ProRule" id="PRU00110"/>
    </source>
</evidence>
<protein>
    <submittedName>
        <fullName evidence="3">Hpt domain</fullName>
    </submittedName>
</protein>
<dbReference type="Pfam" id="PF01627">
    <property type="entry name" value="Hpt"/>
    <property type="match status" value="1"/>
</dbReference>
<dbReference type="AlphaFoldDB" id="A0A8J6AZI5"/>